<feature type="signal peptide" evidence="1">
    <location>
        <begin position="1"/>
        <end position="32"/>
    </location>
</feature>
<proteinExistence type="predicted"/>
<dbReference type="InterPro" id="IPR009003">
    <property type="entry name" value="Peptidase_S1_PA"/>
</dbReference>
<accession>A3ZWD6</accession>
<evidence type="ECO:0000313" key="3">
    <source>
        <dbReference type="Proteomes" id="UP000004358"/>
    </source>
</evidence>
<dbReference type="eggNOG" id="COG0265">
    <property type="taxonomic scope" value="Bacteria"/>
</dbReference>
<sequence>MVKTMQAITKSWVTTAAATLVMVSGMVSTSRADSTVYEKTLKSTAWVLAKTGGETSSGTGVLVDAEKKLLVTNYHVVGDARAAVIFFADLTNGKPEVARSHYLTNVKKLGLRGRVVAVDRKRDLALIELEKLPAGVAAITLSTTGVGPGEDVQSIGNPGSTDALWVYTSGTVRSVYQKQFRTGVGEHDFKVVETQSPINSGDSGGPVVNNQGELVAISQAIAPKARLVSYSVDVSEVKEFLNGPWKPAPIAADDLLKKADLEFTTHESGHFEVKFDEKDASKQSVFLTKDIEYYERADVRKVWSLAATLKEAPSTDTMIKLLGQNARTKMGAWSVEKAETGEYLVIYCVKIDATAAPDAVKSTMEYVSKLTSVSKKDLTPQESVQNASQTLDSWLTK</sequence>
<protein>
    <submittedName>
        <fullName evidence="2">Probable secreted proteinase</fullName>
    </submittedName>
</protein>
<dbReference type="Pfam" id="PF13365">
    <property type="entry name" value="Trypsin_2"/>
    <property type="match status" value="1"/>
</dbReference>
<dbReference type="PANTHER" id="PTHR43019">
    <property type="entry name" value="SERINE ENDOPROTEASE DEGS"/>
    <property type="match status" value="1"/>
</dbReference>
<evidence type="ECO:0000256" key="1">
    <source>
        <dbReference type="SAM" id="SignalP"/>
    </source>
</evidence>
<dbReference type="HOGENOM" id="CLU_674173_0_0_0"/>
<dbReference type="AlphaFoldDB" id="A3ZWD6"/>
<reference evidence="2 3" key="1">
    <citation type="submission" date="2006-02" db="EMBL/GenBank/DDBJ databases">
        <authorList>
            <person name="Amann R."/>
            <person name="Ferriera S."/>
            <person name="Johnson J."/>
            <person name="Kravitz S."/>
            <person name="Halpern A."/>
            <person name="Remington K."/>
            <person name="Beeson K."/>
            <person name="Tran B."/>
            <person name="Rogers Y.-H."/>
            <person name="Friedman R."/>
            <person name="Venter J.C."/>
        </authorList>
    </citation>
    <scope>NUCLEOTIDE SEQUENCE [LARGE SCALE GENOMIC DNA]</scope>
    <source>
        <strain evidence="2 3">DSM 3645</strain>
    </source>
</reference>
<gene>
    <name evidence="2" type="ORF">DSM3645_26114</name>
</gene>
<dbReference type="EMBL" id="AANZ01000015">
    <property type="protein sequence ID" value="EAQ79164.1"/>
    <property type="molecule type" value="Genomic_DNA"/>
</dbReference>
<dbReference type="Proteomes" id="UP000004358">
    <property type="component" value="Unassembled WGS sequence"/>
</dbReference>
<feature type="chain" id="PRO_5002664963" evidence="1">
    <location>
        <begin position="33"/>
        <end position="397"/>
    </location>
</feature>
<keyword evidence="1" id="KW-0732">Signal</keyword>
<dbReference type="Gene3D" id="2.40.10.120">
    <property type="match status" value="1"/>
</dbReference>
<evidence type="ECO:0000313" key="2">
    <source>
        <dbReference type="EMBL" id="EAQ79164.1"/>
    </source>
</evidence>
<dbReference type="STRING" id="314230.DSM3645_26114"/>
<name>A3ZWD6_9BACT</name>
<dbReference type="PANTHER" id="PTHR43019:SF62">
    <property type="entry name" value="SERINE ENDOPROTEASE DEGS"/>
    <property type="match status" value="1"/>
</dbReference>
<organism evidence="2 3">
    <name type="scientific">Blastopirellula marina DSM 3645</name>
    <dbReference type="NCBI Taxonomy" id="314230"/>
    <lineage>
        <taxon>Bacteria</taxon>
        <taxon>Pseudomonadati</taxon>
        <taxon>Planctomycetota</taxon>
        <taxon>Planctomycetia</taxon>
        <taxon>Pirellulales</taxon>
        <taxon>Pirellulaceae</taxon>
        <taxon>Blastopirellula</taxon>
    </lineage>
</organism>
<dbReference type="SUPFAM" id="SSF50494">
    <property type="entry name" value="Trypsin-like serine proteases"/>
    <property type="match status" value="1"/>
</dbReference>
<comment type="caution">
    <text evidence="2">The sequence shown here is derived from an EMBL/GenBank/DDBJ whole genome shotgun (WGS) entry which is preliminary data.</text>
</comment>